<feature type="chain" id="PRO_5030692000" description="Peptidase S8/S53 domain-containing protein" evidence="1">
    <location>
        <begin position="25"/>
        <end position="414"/>
    </location>
</feature>
<dbReference type="GO" id="GO:0006508">
    <property type="term" value="P:proteolysis"/>
    <property type="evidence" value="ECO:0007669"/>
    <property type="project" value="InterPro"/>
</dbReference>
<dbReference type="Proteomes" id="UP000528964">
    <property type="component" value="Unassembled WGS sequence"/>
</dbReference>
<keyword evidence="3" id="KW-1185">Reference proteome</keyword>
<evidence type="ECO:0008006" key="4">
    <source>
        <dbReference type="Google" id="ProtNLM"/>
    </source>
</evidence>
<dbReference type="InterPro" id="IPR036852">
    <property type="entry name" value="Peptidase_S8/S53_dom_sf"/>
</dbReference>
<reference evidence="2 3" key="1">
    <citation type="submission" date="2020-08" db="EMBL/GenBank/DDBJ databases">
        <title>Genomic Encyclopedia of Type Strains, Phase IV (KMG-IV): sequencing the most valuable type-strain genomes for metagenomic binning, comparative biology and taxonomic classification.</title>
        <authorList>
            <person name="Goeker M."/>
        </authorList>
    </citation>
    <scope>NUCLEOTIDE SEQUENCE [LARGE SCALE GENOMIC DNA]</scope>
    <source>
        <strain evidence="2 3">DSM 25481</strain>
    </source>
</reference>
<accession>A0A7W6CYV4</accession>
<proteinExistence type="predicted"/>
<dbReference type="EMBL" id="JACIDR010000003">
    <property type="protein sequence ID" value="MBB3973585.1"/>
    <property type="molecule type" value="Genomic_DNA"/>
</dbReference>
<gene>
    <name evidence="2" type="ORF">GGR24_002255</name>
</gene>
<evidence type="ECO:0000313" key="3">
    <source>
        <dbReference type="Proteomes" id="UP000528964"/>
    </source>
</evidence>
<dbReference type="SUPFAM" id="SSF52743">
    <property type="entry name" value="Subtilisin-like"/>
    <property type="match status" value="1"/>
</dbReference>
<dbReference type="RefSeq" id="WP_183395443.1">
    <property type="nucleotide sequence ID" value="NZ_JACIDR010000003.1"/>
</dbReference>
<sequence length="414" mass="43654">MAPSSASCLIAVGAFAAAAWGSLAAAGGEPSRYATLEAERAVTAACASPAPFVILDTFAFLKPVNIDDEFDERNEDGAARIGHGDVVAAIVSVAHPAIAPYQIDPVFNVRTLVRDFRRLADDIEAGRIPKPAAVVSSIVLPVSLREVNARATMRSVPASEIFFRRDELRALVTGDGAPGNPYAEIDRQIGRLRAGGVPVFVAAGNTGPDDLFNVLALSDGVYAVGALDREGRKAGYTSAPDLVSVWSDGYVVLTETAEGVSVSAGRRVELPGATLPEEREAVEDFAGRKARELVLDVPSEIASLPRGAPVYLRSRYMHAVMQPGLYRTEDLLAAYGYPRESGNFIRALEQGPYMHFPSDTIFAVDVDGALRFDPLGDGTPGQVKLQDATSFAAPNVCAAEAGQGGARLAAAARE</sequence>
<feature type="signal peptide" evidence="1">
    <location>
        <begin position="1"/>
        <end position="24"/>
    </location>
</feature>
<dbReference type="GO" id="GO:0004252">
    <property type="term" value="F:serine-type endopeptidase activity"/>
    <property type="evidence" value="ECO:0007669"/>
    <property type="project" value="InterPro"/>
</dbReference>
<evidence type="ECO:0000256" key="1">
    <source>
        <dbReference type="SAM" id="SignalP"/>
    </source>
</evidence>
<comment type="caution">
    <text evidence="2">The sequence shown here is derived from an EMBL/GenBank/DDBJ whole genome shotgun (WGS) entry which is preliminary data.</text>
</comment>
<protein>
    <recommendedName>
        <fullName evidence="4">Peptidase S8/S53 domain-containing protein</fullName>
    </recommendedName>
</protein>
<evidence type="ECO:0000313" key="2">
    <source>
        <dbReference type="EMBL" id="MBB3973585.1"/>
    </source>
</evidence>
<keyword evidence="1" id="KW-0732">Signal</keyword>
<organism evidence="2 3">
    <name type="scientific">Hansschlegelia beijingensis</name>
    <dbReference type="NCBI Taxonomy" id="1133344"/>
    <lineage>
        <taxon>Bacteria</taxon>
        <taxon>Pseudomonadati</taxon>
        <taxon>Pseudomonadota</taxon>
        <taxon>Alphaproteobacteria</taxon>
        <taxon>Hyphomicrobiales</taxon>
        <taxon>Methylopilaceae</taxon>
        <taxon>Hansschlegelia</taxon>
    </lineage>
</organism>
<dbReference type="AlphaFoldDB" id="A0A7W6CYV4"/>
<dbReference type="Gene3D" id="3.40.50.200">
    <property type="entry name" value="Peptidase S8/S53 domain"/>
    <property type="match status" value="1"/>
</dbReference>
<name>A0A7W6CYV4_9HYPH</name>